<organism evidence="10 11">
    <name type="scientific">Ammonifex degensii (strain DSM 10501 / KC4)</name>
    <dbReference type="NCBI Taxonomy" id="429009"/>
    <lineage>
        <taxon>Bacteria</taxon>
        <taxon>Bacillati</taxon>
        <taxon>Bacillota</taxon>
        <taxon>Clostridia</taxon>
        <taxon>Thermoanaerobacterales</taxon>
        <taxon>Thermoanaerobacteraceae</taxon>
        <taxon>Ammonifex</taxon>
    </lineage>
</organism>
<dbReference type="GO" id="GO:0052717">
    <property type="term" value="F:tRNA-specific adenosine-34 deaminase activity"/>
    <property type="evidence" value="ECO:0007669"/>
    <property type="project" value="UniProtKB-UniRule"/>
</dbReference>
<comment type="cofactor">
    <cofactor evidence="8">
        <name>Zn(2+)</name>
        <dbReference type="ChEBI" id="CHEBI:29105"/>
    </cofactor>
    <text evidence="8">Binds 1 zinc ion per subunit.</text>
</comment>
<name>C9RAG2_AMMDK</name>
<evidence type="ECO:0000256" key="5">
    <source>
        <dbReference type="ARBA" id="ARBA00022801"/>
    </source>
</evidence>
<evidence type="ECO:0000256" key="8">
    <source>
        <dbReference type="HAMAP-Rule" id="MF_00972"/>
    </source>
</evidence>
<dbReference type="GO" id="GO:0008270">
    <property type="term" value="F:zinc ion binding"/>
    <property type="evidence" value="ECO:0007669"/>
    <property type="project" value="UniProtKB-UniRule"/>
</dbReference>
<dbReference type="STRING" id="429009.Adeg_2131"/>
<dbReference type="InterPro" id="IPR016193">
    <property type="entry name" value="Cytidine_deaminase-like"/>
</dbReference>
<evidence type="ECO:0000313" key="11">
    <source>
        <dbReference type="Proteomes" id="UP000002620"/>
    </source>
</evidence>
<comment type="catalytic activity">
    <reaction evidence="7 8">
        <text>adenosine(34) in tRNA + H2O + H(+) = inosine(34) in tRNA + NH4(+)</text>
        <dbReference type="Rhea" id="RHEA:43168"/>
        <dbReference type="Rhea" id="RHEA-COMP:10373"/>
        <dbReference type="Rhea" id="RHEA-COMP:10374"/>
        <dbReference type="ChEBI" id="CHEBI:15377"/>
        <dbReference type="ChEBI" id="CHEBI:15378"/>
        <dbReference type="ChEBI" id="CHEBI:28938"/>
        <dbReference type="ChEBI" id="CHEBI:74411"/>
        <dbReference type="ChEBI" id="CHEBI:82852"/>
        <dbReference type="EC" id="3.5.4.33"/>
    </reaction>
</comment>
<dbReference type="KEGG" id="adg:Adeg_2131"/>
<dbReference type="HAMAP" id="MF_00972">
    <property type="entry name" value="tRNA_aden_deaminase"/>
    <property type="match status" value="1"/>
</dbReference>
<dbReference type="HOGENOM" id="CLU_025810_3_2_9"/>
<dbReference type="FunFam" id="3.40.140.10:FF:000005">
    <property type="entry name" value="tRNA-specific adenosine deaminase"/>
    <property type="match status" value="1"/>
</dbReference>
<dbReference type="EMBL" id="CP001785">
    <property type="protein sequence ID" value="ACX53208.1"/>
    <property type="molecule type" value="Genomic_DNA"/>
</dbReference>
<dbReference type="AlphaFoldDB" id="C9RAG2"/>
<proteinExistence type="inferred from homology"/>
<reference evidence="10 11" key="1">
    <citation type="submission" date="2009-10" db="EMBL/GenBank/DDBJ databases">
        <title>Complete sequence of chromosome of Ammonifex degensii KC4.</title>
        <authorList>
            <consortium name="US DOE Joint Genome Institute"/>
            <person name="Kerfeld C."/>
            <person name="Goodner B."/>
            <person name="Huber H."/>
            <person name="Stetter K."/>
            <person name="Lucas S."/>
            <person name="Copeland A."/>
            <person name="Lapidus A."/>
            <person name="Glavina del Rio T."/>
            <person name="Dalin E."/>
            <person name="Tice H."/>
            <person name="Bruce D."/>
            <person name="Goodwin L."/>
            <person name="Pitluck S."/>
            <person name="Saunders E."/>
            <person name="Brettin T."/>
            <person name="Detter J.C."/>
            <person name="Han C."/>
            <person name="Larimer F."/>
            <person name="Land M."/>
            <person name="Hauser L."/>
            <person name="Kyrpides N."/>
            <person name="Ovchinnikova G."/>
            <person name="Richardson P."/>
        </authorList>
    </citation>
    <scope>NUCLEOTIDE SEQUENCE [LARGE SCALE GENOMIC DNA]</scope>
    <source>
        <strain evidence="11">DSM 10501 / KC4</strain>
    </source>
</reference>
<feature type="active site" description="Proton donor" evidence="8">
    <location>
        <position position="48"/>
    </location>
</feature>
<comment type="function">
    <text evidence="8">Catalyzes the deamination of adenosine to inosine at the wobble position 34 of tRNA(Arg2).</text>
</comment>
<dbReference type="SUPFAM" id="SSF53927">
    <property type="entry name" value="Cytidine deaminase-like"/>
    <property type="match status" value="1"/>
</dbReference>
<feature type="binding site" evidence="8">
    <location>
        <position position="76"/>
    </location>
    <ligand>
        <name>Zn(2+)</name>
        <dbReference type="ChEBI" id="CHEBI:29105"/>
        <note>catalytic</note>
    </ligand>
</feature>
<accession>C9RAG2</accession>
<dbReference type="InterPro" id="IPR016192">
    <property type="entry name" value="APOBEC/CMP_deaminase_Zn-bd"/>
</dbReference>
<dbReference type="Proteomes" id="UP000002620">
    <property type="component" value="Chromosome"/>
</dbReference>
<dbReference type="Gene3D" id="3.40.140.10">
    <property type="entry name" value="Cytidine Deaminase, domain 2"/>
    <property type="match status" value="1"/>
</dbReference>
<evidence type="ECO:0000256" key="2">
    <source>
        <dbReference type="ARBA" id="ARBA00011738"/>
    </source>
</evidence>
<dbReference type="GO" id="GO:0002100">
    <property type="term" value="P:tRNA wobble adenosine to inosine editing"/>
    <property type="evidence" value="ECO:0007669"/>
    <property type="project" value="UniProtKB-UniRule"/>
</dbReference>
<feature type="binding site" evidence="8">
    <location>
        <position position="79"/>
    </location>
    <ligand>
        <name>Zn(2+)</name>
        <dbReference type="ChEBI" id="CHEBI:29105"/>
        <note>catalytic</note>
    </ligand>
</feature>
<evidence type="ECO:0000256" key="6">
    <source>
        <dbReference type="ARBA" id="ARBA00022833"/>
    </source>
</evidence>
<protein>
    <recommendedName>
        <fullName evidence="8">tRNA-specific adenosine deaminase</fullName>
        <ecNumber evidence="8">3.5.4.33</ecNumber>
    </recommendedName>
</protein>
<sequence>MREALSEAEKAYVRGEVPVGAVAVLNGEIIGRGHNLRETLKDATAHAEILALREAAKKIGDWRLEEVTLYTTLEPCPMCAGALIQFRVKRVVFGAFDPKAGAAGSVVDLLRDPRFNHQVEVVGGVLAEESGALLKRFFQELRMERRDGRVD</sequence>
<evidence type="ECO:0000256" key="4">
    <source>
        <dbReference type="ARBA" id="ARBA00022723"/>
    </source>
</evidence>
<evidence type="ECO:0000256" key="7">
    <source>
        <dbReference type="ARBA" id="ARBA00048045"/>
    </source>
</evidence>
<dbReference type="PROSITE" id="PS51747">
    <property type="entry name" value="CYT_DCMP_DEAMINASES_2"/>
    <property type="match status" value="1"/>
</dbReference>
<dbReference type="EC" id="3.5.4.33" evidence="8"/>
<evidence type="ECO:0000313" key="10">
    <source>
        <dbReference type="EMBL" id="ACX53208.1"/>
    </source>
</evidence>
<comment type="similarity">
    <text evidence="1">Belongs to the cytidine and deoxycytidylate deaminase family. ADAT2 subfamily.</text>
</comment>
<evidence type="ECO:0000259" key="9">
    <source>
        <dbReference type="PROSITE" id="PS51747"/>
    </source>
</evidence>
<dbReference type="eggNOG" id="COG0590">
    <property type="taxonomic scope" value="Bacteria"/>
</dbReference>
<gene>
    <name evidence="8" type="primary">tadA</name>
    <name evidence="10" type="ordered locus">Adeg_2131</name>
</gene>
<dbReference type="PROSITE" id="PS00903">
    <property type="entry name" value="CYT_DCMP_DEAMINASES_1"/>
    <property type="match status" value="1"/>
</dbReference>
<feature type="binding site" evidence="8">
    <location>
        <position position="46"/>
    </location>
    <ligand>
        <name>Zn(2+)</name>
        <dbReference type="ChEBI" id="CHEBI:29105"/>
        <note>catalytic</note>
    </ligand>
</feature>
<keyword evidence="5 8" id="KW-0378">Hydrolase</keyword>
<dbReference type="CDD" id="cd01285">
    <property type="entry name" value="nucleoside_deaminase"/>
    <property type="match status" value="1"/>
</dbReference>
<feature type="domain" description="CMP/dCMP-type deaminase" evidence="9">
    <location>
        <begin position="1"/>
        <end position="107"/>
    </location>
</feature>
<keyword evidence="6 8" id="KW-0862">Zinc</keyword>
<keyword evidence="3 8" id="KW-0819">tRNA processing</keyword>
<dbReference type="InterPro" id="IPR002125">
    <property type="entry name" value="CMP_dCMP_dom"/>
</dbReference>
<dbReference type="Pfam" id="PF14437">
    <property type="entry name" value="MafB19-deam"/>
    <property type="match status" value="1"/>
</dbReference>
<evidence type="ECO:0000256" key="1">
    <source>
        <dbReference type="ARBA" id="ARBA00010669"/>
    </source>
</evidence>
<dbReference type="InterPro" id="IPR058535">
    <property type="entry name" value="MafB19-deam"/>
</dbReference>
<dbReference type="PANTHER" id="PTHR11079:SF202">
    <property type="entry name" value="TRNA-SPECIFIC ADENOSINE DEAMINASE"/>
    <property type="match status" value="1"/>
</dbReference>
<dbReference type="InterPro" id="IPR028883">
    <property type="entry name" value="tRNA_aden_deaminase"/>
</dbReference>
<evidence type="ECO:0000256" key="3">
    <source>
        <dbReference type="ARBA" id="ARBA00022694"/>
    </source>
</evidence>
<keyword evidence="4 8" id="KW-0479">Metal-binding</keyword>
<dbReference type="NCBIfam" id="NF008113">
    <property type="entry name" value="PRK10860.1"/>
    <property type="match status" value="1"/>
</dbReference>
<dbReference type="PANTHER" id="PTHR11079">
    <property type="entry name" value="CYTOSINE DEAMINASE FAMILY MEMBER"/>
    <property type="match status" value="1"/>
</dbReference>
<keyword evidence="11" id="KW-1185">Reference proteome</keyword>
<comment type="subunit">
    <text evidence="2 8">Homodimer.</text>
</comment>